<dbReference type="RefSeq" id="WP_108133098.1">
    <property type="nucleotide sequence ID" value="NZ_CP098827.1"/>
</dbReference>
<sequence length="116" mass="12019">MKLLRVAASAAVILSLAASVQAGVIRPDCDAEKVAKNAALEATVGVSGRCTADRAVENAKDNVNDRVDDARDGVADHVDDARGGVSDRVDTAHDSVERAGGKVDDALDKPVRTLLN</sequence>
<name>A0AAU7KCY2_9GAMM</name>
<accession>A0AAU7KCY2</accession>
<reference evidence="3" key="1">
    <citation type="submission" date="2022-06" db="EMBL/GenBank/DDBJ databases">
        <title>A novel DMS-producing enzyme.</title>
        <authorList>
            <person name="Zhang Y."/>
        </authorList>
    </citation>
    <scope>NUCLEOTIDE SEQUENCE</scope>
    <source>
        <strain evidence="3">RT37</strain>
    </source>
</reference>
<protein>
    <submittedName>
        <fullName evidence="3">Uncharacterized protein</fullName>
    </submittedName>
</protein>
<feature type="signal peptide" evidence="2">
    <location>
        <begin position="1"/>
        <end position="22"/>
    </location>
</feature>
<feature type="region of interest" description="Disordered" evidence="1">
    <location>
        <begin position="71"/>
        <end position="109"/>
    </location>
</feature>
<gene>
    <name evidence="3" type="ORF">NFG58_11515</name>
</gene>
<proteinExistence type="predicted"/>
<organism evidence="3">
    <name type="scientific">Halomonas sp. RT37</name>
    <dbReference type="NCBI Taxonomy" id="2950872"/>
    <lineage>
        <taxon>Bacteria</taxon>
        <taxon>Pseudomonadati</taxon>
        <taxon>Pseudomonadota</taxon>
        <taxon>Gammaproteobacteria</taxon>
        <taxon>Oceanospirillales</taxon>
        <taxon>Halomonadaceae</taxon>
        <taxon>Halomonas</taxon>
    </lineage>
</organism>
<evidence type="ECO:0000256" key="1">
    <source>
        <dbReference type="SAM" id="MobiDB-lite"/>
    </source>
</evidence>
<feature type="chain" id="PRO_5043896549" evidence="2">
    <location>
        <begin position="23"/>
        <end position="116"/>
    </location>
</feature>
<evidence type="ECO:0000256" key="2">
    <source>
        <dbReference type="SAM" id="SignalP"/>
    </source>
</evidence>
<dbReference type="EMBL" id="CP098827">
    <property type="protein sequence ID" value="XBO69265.1"/>
    <property type="molecule type" value="Genomic_DNA"/>
</dbReference>
<evidence type="ECO:0000313" key="3">
    <source>
        <dbReference type="EMBL" id="XBO69265.1"/>
    </source>
</evidence>
<dbReference type="AlphaFoldDB" id="A0AAU7KCY2"/>
<keyword evidence="2" id="KW-0732">Signal</keyword>